<dbReference type="EMBL" id="GBRH01170384">
    <property type="protein sequence ID" value="JAE27512.1"/>
    <property type="molecule type" value="Transcribed_RNA"/>
</dbReference>
<reference evidence="1" key="1">
    <citation type="submission" date="2014-09" db="EMBL/GenBank/DDBJ databases">
        <authorList>
            <person name="Magalhaes I.L.F."/>
            <person name="Oliveira U."/>
            <person name="Santos F.R."/>
            <person name="Vidigal T.H.D.A."/>
            <person name="Brescovit A.D."/>
            <person name="Santos A.J."/>
        </authorList>
    </citation>
    <scope>NUCLEOTIDE SEQUENCE</scope>
    <source>
        <tissue evidence="1">Shoot tissue taken approximately 20 cm above the soil surface</tissue>
    </source>
</reference>
<reference evidence="1" key="2">
    <citation type="journal article" date="2015" name="Data Brief">
        <title>Shoot transcriptome of the giant reed, Arundo donax.</title>
        <authorList>
            <person name="Barrero R.A."/>
            <person name="Guerrero F.D."/>
            <person name="Moolhuijzen P."/>
            <person name="Goolsby J.A."/>
            <person name="Tidwell J."/>
            <person name="Bellgard S.E."/>
            <person name="Bellgard M.I."/>
        </authorList>
    </citation>
    <scope>NUCLEOTIDE SEQUENCE</scope>
    <source>
        <tissue evidence="1">Shoot tissue taken approximately 20 cm above the soil surface</tissue>
    </source>
</reference>
<accession>A0A0A9GSM9</accession>
<name>A0A0A9GSM9_ARUDO</name>
<proteinExistence type="predicted"/>
<dbReference type="AlphaFoldDB" id="A0A0A9GSM9"/>
<organism evidence="1">
    <name type="scientific">Arundo donax</name>
    <name type="common">Giant reed</name>
    <name type="synonym">Donax arundinaceus</name>
    <dbReference type="NCBI Taxonomy" id="35708"/>
    <lineage>
        <taxon>Eukaryota</taxon>
        <taxon>Viridiplantae</taxon>
        <taxon>Streptophyta</taxon>
        <taxon>Embryophyta</taxon>
        <taxon>Tracheophyta</taxon>
        <taxon>Spermatophyta</taxon>
        <taxon>Magnoliopsida</taxon>
        <taxon>Liliopsida</taxon>
        <taxon>Poales</taxon>
        <taxon>Poaceae</taxon>
        <taxon>PACMAD clade</taxon>
        <taxon>Arundinoideae</taxon>
        <taxon>Arundineae</taxon>
        <taxon>Arundo</taxon>
    </lineage>
</organism>
<sequence length="86" mass="9959">MEFLSSLHVSRLFSYERLCKLLCVQQMLDHKILQIQTLQRMIQLAKSDTAWCRNEFSHGLIEGWVPRCGCVVDGAEALSMQLLLYN</sequence>
<protein>
    <submittedName>
        <fullName evidence="1">Uncharacterized protein</fullName>
    </submittedName>
</protein>
<evidence type="ECO:0000313" key="1">
    <source>
        <dbReference type="EMBL" id="JAE27512.1"/>
    </source>
</evidence>